<gene>
    <name evidence="2" type="ORF">NG799_08495</name>
</gene>
<dbReference type="EMBL" id="JAMXFF010000010">
    <property type="protein sequence ID" value="MCT7966369.1"/>
    <property type="molecule type" value="Genomic_DNA"/>
</dbReference>
<reference evidence="2 3" key="1">
    <citation type="journal article" date="2022" name="Front. Microbiol.">
        <title>High genomic differentiation and limited gene flow indicate recent cryptic speciation within the genus Laspinema (cyanobacteria).</title>
        <authorList>
            <person name="Stanojkovic A."/>
            <person name="Skoupy S."/>
            <person name="Skaloud P."/>
            <person name="Dvorak P."/>
        </authorList>
    </citation>
    <scope>NUCLEOTIDE SEQUENCE [LARGE SCALE GENOMIC DNA]</scope>
    <source>
        <strain evidence="2 3">D2a</strain>
    </source>
</reference>
<evidence type="ECO:0000313" key="2">
    <source>
        <dbReference type="EMBL" id="MCT7966369.1"/>
    </source>
</evidence>
<keyword evidence="3" id="KW-1185">Reference proteome</keyword>
<feature type="domain" description="CHAT" evidence="1">
    <location>
        <begin position="21"/>
        <end position="156"/>
    </location>
</feature>
<comment type="caution">
    <text evidence="2">The sequence shown here is derived from an EMBL/GenBank/DDBJ whole genome shotgun (WGS) entry which is preliminary data.</text>
</comment>
<dbReference type="InterPro" id="IPR024983">
    <property type="entry name" value="CHAT_dom"/>
</dbReference>
<evidence type="ECO:0000259" key="1">
    <source>
        <dbReference type="Pfam" id="PF12770"/>
    </source>
</evidence>
<accession>A0ABT2MNN9</accession>
<dbReference type="RefSeq" id="WP_368006013.1">
    <property type="nucleotide sequence ID" value="NZ_JAMXFF010000010.1"/>
</dbReference>
<name>A0ABT2MNN9_9CYAN</name>
<proteinExistence type="predicted"/>
<dbReference type="Pfam" id="PF12770">
    <property type="entry name" value="CHAT"/>
    <property type="match status" value="1"/>
</dbReference>
<organism evidence="2 3">
    <name type="scientific">Laspinema palackyanum D2a</name>
    <dbReference type="NCBI Taxonomy" id="2953684"/>
    <lineage>
        <taxon>Bacteria</taxon>
        <taxon>Bacillati</taxon>
        <taxon>Cyanobacteriota</taxon>
        <taxon>Cyanophyceae</taxon>
        <taxon>Oscillatoriophycideae</taxon>
        <taxon>Oscillatoriales</taxon>
        <taxon>Laspinemataceae</taxon>
        <taxon>Laspinema</taxon>
        <taxon>Laspinema palackyanum</taxon>
    </lineage>
</organism>
<protein>
    <submittedName>
        <fullName evidence="2">CHAT domain-containing protein</fullName>
    </submittedName>
</protein>
<dbReference type="Proteomes" id="UP001525890">
    <property type="component" value="Unassembled WGS sequence"/>
</dbReference>
<sequence length="349" mass="38702">MKTILILSVNPPGTTRLRLDREVREIQDTLKRSKYRDSFQIVTEGAVRVDDLRRALLEYQPAIVHFSGHGVGTEGLVLENDAGQTQLVSNESLGNLFKLFQTKIECVLLNACYSEIQAQVIHQYIDYLIGMNQPIGDEAAIKFATGFYDALGAGEPYERCFEIGCASIALEGMDEADTPKLKARPRPYAFSGIKELEESAKIAPASPPVQPITQAKTTTITDNRRIKIGKGNFTEIKEGNNTGKIGRDYIVYNNNYSLGNPQSNLADAATELQKLLDHLGQSYSTETTLGKMQIAAEAVKQMENNPRLSEQIRSAIAQSGVQEFQQRLKHPAAHFVIGALEDWQKTQNI</sequence>
<evidence type="ECO:0000313" key="3">
    <source>
        <dbReference type="Proteomes" id="UP001525890"/>
    </source>
</evidence>